<feature type="domain" description="Secretion system C-terminal sorting" evidence="2">
    <location>
        <begin position="248"/>
        <end position="303"/>
    </location>
</feature>
<dbReference type="SUPFAM" id="SSF49344">
    <property type="entry name" value="CBD9-like"/>
    <property type="match status" value="1"/>
</dbReference>
<feature type="domain" description="Carbohydrate-binding" evidence="1">
    <location>
        <begin position="24"/>
        <end position="229"/>
    </location>
</feature>
<dbReference type="STRING" id="153721.MYP_4127"/>
<dbReference type="EMBL" id="BBLT01000010">
    <property type="protein sequence ID" value="GAL86897.1"/>
    <property type="molecule type" value="Genomic_DNA"/>
</dbReference>
<dbReference type="NCBIfam" id="TIGR04183">
    <property type="entry name" value="Por_Secre_tail"/>
    <property type="match status" value="1"/>
</dbReference>
<proteinExistence type="predicted"/>
<evidence type="ECO:0000313" key="3">
    <source>
        <dbReference type="EMBL" id="GAL86897.1"/>
    </source>
</evidence>
<accession>A0A098LKN7</accession>
<comment type="caution">
    <text evidence="3">The sequence shown here is derived from an EMBL/GenBank/DDBJ whole genome shotgun (WGS) entry which is preliminary data.</text>
</comment>
<organism evidence="3 4">
    <name type="scientific">Sporocytophaga myxococcoides</name>
    <dbReference type="NCBI Taxonomy" id="153721"/>
    <lineage>
        <taxon>Bacteria</taxon>
        <taxon>Pseudomonadati</taxon>
        <taxon>Bacteroidota</taxon>
        <taxon>Cytophagia</taxon>
        <taxon>Cytophagales</taxon>
        <taxon>Cytophagaceae</taxon>
        <taxon>Sporocytophaga</taxon>
    </lineage>
</organism>
<evidence type="ECO:0000313" key="4">
    <source>
        <dbReference type="Proteomes" id="UP000030185"/>
    </source>
</evidence>
<dbReference type="Pfam" id="PF18962">
    <property type="entry name" value="Por_Secre_tail"/>
    <property type="match status" value="1"/>
</dbReference>
<dbReference type="InterPro" id="IPR026444">
    <property type="entry name" value="Secre_tail"/>
</dbReference>
<dbReference type="AlphaFoldDB" id="A0A098LKN7"/>
<evidence type="ECO:0000259" key="2">
    <source>
        <dbReference type="Pfam" id="PF18962"/>
    </source>
</evidence>
<dbReference type="InterPro" id="IPR010502">
    <property type="entry name" value="Carb-bd_dom_fam9"/>
</dbReference>
<dbReference type="Proteomes" id="UP000030185">
    <property type="component" value="Unassembled WGS sequence"/>
</dbReference>
<keyword evidence="4" id="KW-1185">Reference proteome</keyword>
<dbReference type="eggNOG" id="COG2133">
    <property type="taxonomic scope" value="Bacteria"/>
</dbReference>
<evidence type="ECO:0008006" key="5">
    <source>
        <dbReference type="Google" id="ProtNLM"/>
    </source>
</evidence>
<dbReference type="GO" id="GO:0016052">
    <property type="term" value="P:carbohydrate catabolic process"/>
    <property type="evidence" value="ECO:0007669"/>
    <property type="project" value="InterPro"/>
</dbReference>
<dbReference type="CDD" id="cd00241">
    <property type="entry name" value="DOMON_like"/>
    <property type="match status" value="1"/>
</dbReference>
<evidence type="ECO:0000259" key="1">
    <source>
        <dbReference type="Pfam" id="PF06452"/>
    </source>
</evidence>
<reference evidence="3 4" key="1">
    <citation type="submission" date="2014-09" db="EMBL/GenBank/DDBJ databases">
        <title>Sporocytophaga myxococcoides PG-01 genome sequencing.</title>
        <authorList>
            <person name="Liu L."/>
            <person name="Gao P.J."/>
            <person name="Chen G.J."/>
            <person name="Wang L.S."/>
        </authorList>
    </citation>
    <scope>NUCLEOTIDE SEQUENCE [LARGE SCALE GENOMIC DNA]</scope>
    <source>
        <strain evidence="3 4">PG-01</strain>
    </source>
</reference>
<dbReference type="Gene3D" id="2.60.40.1190">
    <property type="match status" value="1"/>
</dbReference>
<sequence length="310" mass="34533">MLYAQAESTTEHYKAPKAAIAPVIDGNANDVAWNDAAWVPISNVYIGNPVTPDDFSGRYKIIWTEDRLYLLAEITDDILRDVNTPALKNYWDDDCLELFLDENKSGGNHEYNYNAFAYHMAINNIDVADMGADRQPHLFNDHITSAKTQAGTTYTWEVSVKVFGDNFVYGQNNTPLKLTEGKIMGFNLAYCDNDRAQTRENFIGSRYLEKSIANNGYITADVFATLELVAGSVTTTIDVPGTQDAFMIYPNPAEEGVIYLNQTSDIEIYNALGNFVSSAKAVSVVDISTFSKGEYIVKTNKGEVLRFVKK</sequence>
<name>A0A098LKN7_9BACT</name>
<gene>
    <name evidence="3" type="ORF">MYP_4127</name>
</gene>
<protein>
    <recommendedName>
        <fullName evidence="5">Carbohydrate-binding domain-containing protein</fullName>
    </recommendedName>
</protein>
<dbReference type="GO" id="GO:0004553">
    <property type="term" value="F:hydrolase activity, hydrolyzing O-glycosyl compounds"/>
    <property type="evidence" value="ECO:0007669"/>
    <property type="project" value="InterPro"/>
</dbReference>
<dbReference type="GO" id="GO:0030246">
    <property type="term" value="F:carbohydrate binding"/>
    <property type="evidence" value="ECO:0007669"/>
    <property type="project" value="InterPro"/>
</dbReference>
<dbReference type="Pfam" id="PF06452">
    <property type="entry name" value="CBM9_1"/>
    <property type="match status" value="1"/>
</dbReference>